<proteinExistence type="predicted"/>
<keyword evidence="3" id="KW-1185">Reference proteome</keyword>
<evidence type="ECO:0000313" key="3">
    <source>
        <dbReference type="Proteomes" id="UP000604046"/>
    </source>
</evidence>
<feature type="transmembrane region" description="Helical" evidence="1">
    <location>
        <begin position="20"/>
        <end position="36"/>
    </location>
</feature>
<reference evidence="2" key="1">
    <citation type="submission" date="2021-02" db="EMBL/GenBank/DDBJ databases">
        <authorList>
            <person name="Dougan E. K."/>
            <person name="Rhodes N."/>
            <person name="Thang M."/>
            <person name="Chan C."/>
        </authorList>
    </citation>
    <scope>NUCLEOTIDE SEQUENCE</scope>
</reference>
<organism evidence="2 3">
    <name type="scientific">Symbiodinium natans</name>
    <dbReference type="NCBI Taxonomy" id="878477"/>
    <lineage>
        <taxon>Eukaryota</taxon>
        <taxon>Sar</taxon>
        <taxon>Alveolata</taxon>
        <taxon>Dinophyceae</taxon>
        <taxon>Suessiales</taxon>
        <taxon>Symbiodiniaceae</taxon>
        <taxon>Symbiodinium</taxon>
    </lineage>
</organism>
<keyword evidence="1" id="KW-1133">Transmembrane helix</keyword>
<evidence type="ECO:0000313" key="2">
    <source>
        <dbReference type="EMBL" id="CAE6939608.1"/>
    </source>
</evidence>
<keyword evidence="1" id="KW-0812">Transmembrane</keyword>
<sequence length="334" mass="36509">MDAYGIFLGGFHIDAQTFEALFGMIVVMVMLRLELFRRAVNGRPGEAAPSADKYKKLLRECAPEAIGTLACILLVIALRSRGDTIGESMDERSREAWEAIKAQWPVLMTADTLLALQVMLRLIVVLSAVLRSGNGKTSPLLEECALLWFGGAAARSAVLMHSKAYWLEGPVGGMIPTILEVMLAPLLFLLGKQALRRSTLTMTVVTVLVGIFAQRNNIHLAEEQEANLLFTAAHSFELLSAVLYLGRTLLADNDSPDFEFSLTFTHFVMVVQQSLAVYFWLQAFEPDTVSGTGLGIAAIQLSCLGQLCAYLAAASLHIATWFVDEANQPIHAHL</sequence>
<dbReference type="EMBL" id="CAJNDS010000061">
    <property type="protein sequence ID" value="CAE6939608.1"/>
    <property type="molecule type" value="Genomic_DNA"/>
</dbReference>
<comment type="caution">
    <text evidence="2">The sequence shown here is derived from an EMBL/GenBank/DDBJ whole genome shotgun (WGS) entry which is preliminary data.</text>
</comment>
<feature type="transmembrane region" description="Helical" evidence="1">
    <location>
        <begin position="57"/>
        <end position="78"/>
    </location>
</feature>
<keyword evidence="1" id="KW-0472">Membrane</keyword>
<dbReference type="OrthoDB" id="424260at2759"/>
<dbReference type="AlphaFoldDB" id="A0A812H9W4"/>
<feature type="transmembrane region" description="Helical" evidence="1">
    <location>
        <begin position="173"/>
        <end position="191"/>
    </location>
</feature>
<protein>
    <submittedName>
        <fullName evidence="2">DNMT3A protein</fullName>
    </submittedName>
</protein>
<accession>A0A812H9W4</accession>
<name>A0A812H9W4_9DINO</name>
<dbReference type="Proteomes" id="UP000604046">
    <property type="component" value="Unassembled WGS sequence"/>
</dbReference>
<evidence type="ECO:0000256" key="1">
    <source>
        <dbReference type="SAM" id="Phobius"/>
    </source>
</evidence>
<gene>
    <name evidence="2" type="primary">DNMT3A</name>
    <name evidence="2" type="ORF">SNAT2548_LOCUS1161</name>
</gene>